<feature type="region of interest" description="Disordered" evidence="1">
    <location>
        <begin position="95"/>
        <end position="137"/>
    </location>
</feature>
<dbReference type="Proteomes" id="UP000054217">
    <property type="component" value="Unassembled WGS sequence"/>
</dbReference>
<feature type="compositionally biased region" description="Polar residues" evidence="1">
    <location>
        <begin position="35"/>
        <end position="50"/>
    </location>
</feature>
<proteinExistence type="predicted"/>
<name>A0A0C3PN37_PISTI</name>
<feature type="region of interest" description="Disordered" evidence="1">
    <location>
        <begin position="1"/>
        <end position="82"/>
    </location>
</feature>
<reference evidence="2 3" key="1">
    <citation type="submission" date="2014-04" db="EMBL/GenBank/DDBJ databases">
        <authorList>
            <consortium name="DOE Joint Genome Institute"/>
            <person name="Kuo A."/>
            <person name="Kohler A."/>
            <person name="Costa M.D."/>
            <person name="Nagy L.G."/>
            <person name="Floudas D."/>
            <person name="Copeland A."/>
            <person name="Barry K.W."/>
            <person name="Cichocki N."/>
            <person name="Veneault-Fourrey C."/>
            <person name="LaButti K."/>
            <person name="Lindquist E.A."/>
            <person name="Lipzen A."/>
            <person name="Lundell T."/>
            <person name="Morin E."/>
            <person name="Murat C."/>
            <person name="Sun H."/>
            <person name="Tunlid A."/>
            <person name="Henrissat B."/>
            <person name="Grigoriev I.V."/>
            <person name="Hibbett D.S."/>
            <person name="Martin F."/>
            <person name="Nordberg H.P."/>
            <person name="Cantor M.N."/>
            <person name="Hua S.X."/>
        </authorList>
    </citation>
    <scope>NUCLEOTIDE SEQUENCE [LARGE SCALE GENOMIC DNA]</scope>
    <source>
        <strain evidence="2 3">Marx 270</strain>
    </source>
</reference>
<protein>
    <submittedName>
        <fullName evidence="2">Uncharacterized protein</fullName>
    </submittedName>
</protein>
<reference evidence="3" key="2">
    <citation type="submission" date="2015-01" db="EMBL/GenBank/DDBJ databases">
        <title>Evolutionary Origins and Diversification of the Mycorrhizal Mutualists.</title>
        <authorList>
            <consortium name="DOE Joint Genome Institute"/>
            <consortium name="Mycorrhizal Genomics Consortium"/>
            <person name="Kohler A."/>
            <person name="Kuo A."/>
            <person name="Nagy L.G."/>
            <person name="Floudas D."/>
            <person name="Copeland A."/>
            <person name="Barry K.W."/>
            <person name="Cichocki N."/>
            <person name="Veneault-Fourrey C."/>
            <person name="LaButti K."/>
            <person name="Lindquist E.A."/>
            <person name="Lipzen A."/>
            <person name="Lundell T."/>
            <person name="Morin E."/>
            <person name="Murat C."/>
            <person name="Riley R."/>
            <person name="Ohm R."/>
            <person name="Sun H."/>
            <person name="Tunlid A."/>
            <person name="Henrissat B."/>
            <person name="Grigoriev I.V."/>
            <person name="Hibbett D.S."/>
            <person name="Martin F."/>
        </authorList>
    </citation>
    <scope>NUCLEOTIDE SEQUENCE [LARGE SCALE GENOMIC DNA]</scope>
    <source>
        <strain evidence="3">Marx 270</strain>
    </source>
</reference>
<accession>A0A0C3PN37</accession>
<organism evidence="2 3">
    <name type="scientific">Pisolithus tinctorius Marx 270</name>
    <dbReference type="NCBI Taxonomy" id="870435"/>
    <lineage>
        <taxon>Eukaryota</taxon>
        <taxon>Fungi</taxon>
        <taxon>Dikarya</taxon>
        <taxon>Basidiomycota</taxon>
        <taxon>Agaricomycotina</taxon>
        <taxon>Agaricomycetes</taxon>
        <taxon>Agaricomycetidae</taxon>
        <taxon>Boletales</taxon>
        <taxon>Sclerodermatineae</taxon>
        <taxon>Pisolithaceae</taxon>
        <taxon>Pisolithus</taxon>
    </lineage>
</organism>
<evidence type="ECO:0000313" key="2">
    <source>
        <dbReference type="EMBL" id="KIO09794.1"/>
    </source>
</evidence>
<sequence>MDSGPPKDAFHDSDSEEIHVYTPRDKGKRRADDSFYNNVSAGKPGSSGSATDMGGHNRPSHTFSMDLDAPSVDENDSESTISMAISESSAYKRLMADASSSDEESLYESLYESAVDQDEKSKAATDDDVSRFPLSTR</sequence>
<feature type="non-terminal residue" evidence="2">
    <location>
        <position position="137"/>
    </location>
</feature>
<evidence type="ECO:0000313" key="3">
    <source>
        <dbReference type="Proteomes" id="UP000054217"/>
    </source>
</evidence>
<feature type="compositionally biased region" description="Basic and acidic residues" evidence="1">
    <location>
        <begin position="8"/>
        <end position="33"/>
    </location>
</feature>
<dbReference type="InParanoid" id="A0A0C3PN37"/>
<evidence type="ECO:0000256" key="1">
    <source>
        <dbReference type="SAM" id="MobiDB-lite"/>
    </source>
</evidence>
<dbReference type="HOGENOM" id="CLU_1870071_0_0_1"/>
<gene>
    <name evidence="2" type="ORF">M404DRAFT_212447</name>
</gene>
<dbReference type="AlphaFoldDB" id="A0A0C3PN37"/>
<keyword evidence="3" id="KW-1185">Reference proteome</keyword>
<feature type="compositionally biased region" description="Basic and acidic residues" evidence="1">
    <location>
        <begin position="117"/>
        <end position="130"/>
    </location>
</feature>
<dbReference type="EMBL" id="KN831953">
    <property type="protein sequence ID" value="KIO09794.1"/>
    <property type="molecule type" value="Genomic_DNA"/>
</dbReference>